<protein>
    <submittedName>
        <fullName evidence="1">HAD family phosphatase</fullName>
    </submittedName>
</protein>
<accession>A0ABY2STH8</accession>
<proteinExistence type="predicted"/>
<organism evidence="1 2">
    <name type="scientific">Martelella alba</name>
    <dbReference type="NCBI Taxonomy" id="2590451"/>
    <lineage>
        <taxon>Bacteria</taxon>
        <taxon>Pseudomonadati</taxon>
        <taxon>Pseudomonadota</taxon>
        <taxon>Alphaproteobacteria</taxon>
        <taxon>Hyphomicrobiales</taxon>
        <taxon>Aurantimonadaceae</taxon>
        <taxon>Martelella</taxon>
    </lineage>
</organism>
<dbReference type="CDD" id="cd07516">
    <property type="entry name" value="HAD_Pase"/>
    <property type="match status" value="1"/>
</dbReference>
<evidence type="ECO:0000313" key="2">
    <source>
        <dbReference type="Proteomes" id="UP000305202"/>
    </source>
</evidence>
<dbReference type="PROSITE" id="PS01229">
    <property type="entry name" value="COF_2"/>
    <property type="match status" value="1"/>
</dbReference>
<evidence type="ECO:0000313" key="1">
    <source>
        <dbReference type="EMBL" id="TKI07664.1"/>
    </source>
</evidence>
<dbReference type="Gene3D" id="3.40.50.1000">
    <property type="entry name" value="HAD superfamily/HAD-like"/>
    <property type="match status" value="1"/>
</dbReference>
<dbReference type="SFLD" id="SFLDG01140">
    <property type="entry name" value="C2.B:_Phosphomannomutase_and_P"/>
    <property type="match status" value="1"/>
</dbReference>
<reference evidence="1 2" key="1">
    <citation type="submission" date="2019-04" db="EMBL/GenBank/DDBJ databases">
        <authorList>
            <person name="Li M."/>
            <person name="Gao C."/>
        </authorList>
    </citation>
    <scope>NUCLEOTIDE SEQUENCE [LARGE SCALE GENOMIC DNA]</scope>
    <source>
        <strain evidence="1 2">BGMRC 2031</strain>
    </source>
</reference>
<dbReference type="PROSITE" id="PS01228">
    <property type="entry name" value="COF_1"/>
    <property type="match status" value="1"/>
</dbReference>
<dbReference type="SUPFAM" id="SSF56784">
    <property type="entry name" value="HAD-like"/>
    <property type="match status" value="1"/>
</dbReference>
<dbReference type="SFLD" id="SFLDS00003">
    <property type="entry name" value="Haloacid_Dehalogenase"/>
    <property type="match status" value="1"/>
</dbReference>
<dbReference type="InterPro" id="IPR023214">
    <property type="entry name" value="HAD_sf"/>
</dbReference>
<name>A0ABY2STH8_9HYPH</name>
<dbReference type="PANTHER" id="PTHR10000">
    <property type="entry name" value="PHOSPHOSERINE PHOSPHATASE"/>
    <property type="match status" value="1"/>
</dbReference>
<dbReference type="PANTHER" id="PTHR10000:SF8">
    <property type="entry name" value="HAD SUPERFAMILY HYDROLASE-LIKE, TYPE 3"/>
    <property type="match status" value="1"/>
</dbReference>
<dbReference type="InterPro" id="IPR036412">
    <property type="entry name" value="HAD-like_sf"/>
</dbReference>
<dbReference type="Pfam" id="PF08282">
    <property type="entry name" value="Hydrolase_3"/>
    <property type="match status" value="1"/>
</dbReference>
<dbReference type="Proteomes" id="UP000305202">
    <property type="component" value="Unassembled WGS sequence"/>
</dbReference>
<dbReference type="NCBIfam" id="TIGR00099">
    <property type="entry name" value="Cof-subfamily"/>
    <property type="match status" value="1"/>
</dbReference>
<dbReference type="EMBL" id="SZPQ01000003">
    <property type="protein sequence ID" value="TKI07664.1"/>
    <property type="molecule type" value="Genomic_DNA"/>
</dbReference>
<sequence length="295" mass="32171">MAGRKTPVSSRRQPLTAPCLTRRGRLLVFDLDGTVLTPEKTVTPRFKDAVRRAVSQDVVIALASGRSLLSVQGVMAQLPLGRGTGYAIACNGALLWRSRPEKLLVSDCLEHRDVLILNELGRQLGYACYLLEENRLLTGFPVTPGAGGYRFASLPVVGLPEGWQRAPRRPPKMMFIDTAERIDALPGLIPAHLAEAYHFVRSEPNYYEVMKKGVHKGSALRGLSRLLGIPAEGIIAVGDADNDREMLKFAGMGVAMGNASVAIKSLADWVTDSNENDGAAKVLEFLLDRQWRIGV</sequence>
<keyword evidence="2" id="KW-1185">Reference proteome</keyword>
<dbReference type="Gene3D" id="3.30.1240.10">
    <property type="match status" value="1"/>
</dbReference>
<dbReference type="InterPro" id="IPR000150">
    <property type="entry name" value="Cof"/>
</dbReference>
<gene>
    <name evidence="1" type="ORF">FCN80_04250</name>
</gene>
<comment type="caution">
    <text evidence="1">The sequence shown here is derived from an EMBL/GenBank/DDBJ whole genome shotgun (WGS) entry which is preliminary data.</text>
</comment>